<keyword evidence="3" id="KW-1185">Reference proteome</keyword>
<accession>A0ABV7WK42</accession>
<dbReference type="InterPro" id="IPR001509">
    <property type="entry name" value="Epimerase_deHydtase"/>
</dbReference>
<dbReference type="PANTHER" id="PTHR43245:SF55">
    <property type="entry name" value="NAD(P)-BINDING DOMAIN-CONTAINING PROTEIN"/>
    <property type="match status" value="1"/>
</dbReference>
<gene>
    <name evidence="2" type="ORF">ACFOLH_13060</name>
</gene>
<comment type="caution">
    <text evidence="2">The sequence shown here is derived from an EMBL/GenBank/DDBJ whole genome shotgun (WGS) entry which is preliminary data.</text>
</comment>
<organism evidence="2 3">
    <name type="scientific">Aquipuribacter hungaricus</name>
    <dbReference type="NCBI Taxonomy" id="545624"/>
    <lineage>
        <taxon>Bacteria</taxon>
        <taxon>Bacillati</taxon>
        <taxon>Actinomycetota</taxon>
        <taxon>Actinomycetes</taxon>
        <taxon>Micrococcales</taxon>
        <taxon>Intrasporangiaceae</taxon>
        <taxon>Aquipuribacter</taxon>
    </lineage>
</organism>
<dbReference type="SUPFAM" id="SSF51735">
    <property type="entry name" value="NAD(P)-binding Rossmann-fold domains"/>
    <property type="match status" value="1"/>
</dbReference>
<evidence type="ECO:0000313" key="3">
    <source>
        <dbReference type="Proteomes" id="UP001595685"/>
    </source>
</evidence>
<dbReference type="RefSeq" id="WP_340288584.1">
    <property type="nucleotide sequence ID" value="NZ_JBBEOI010000002.1"/>
</dbReference>
<dbReference type="PANTHER" id="PTHR43245">
    <property type="entry name" value="BIFUNCTIONAL POLYMYXIN RESISTANCE PROTEIN ARNA"/>
    <property type="match status" value="1"/>
</dbReference>
<proteinExistence type="predicted"/>
<name>A0ABV7WK42_9MICO</name>
<dbReference type="InterPro" id="IPR050177">
    <property type="entry name" value="Lipid_A_modif_metabolic_enz"/>
</dbReference>
<dbReference type="Gene3D" id="3.40.50.720">
    <property type="entry name" value="NAD(P)-binding Rossmann-like Domain"/>
    <property type="match status" value="1"/>
</dbReference>
<evidence type="ECO:0000259" key="1">
    <source>
        <dbReference type="Pfam" id="PF01370"/>
    </source>
</evidence>
<dbReference type="InterPro" id="IPR036291">
    <property type="entry name" value="NAD(P)-bd_dom_sf"/>
</dbReference>
<feature type="domain" description="NAD-dependent epimerase/dehydratase" evidence="1">
    <location>
        <begin position="7"/>
        <end position="171"/>
    </location>
</feature>
<reference evidence="3" key="1">
    <citation type="journal article" date="2019" name="Int. J. Syst. Evol. Microbiol.">
        <title>The Global Catalogue of Microorganisms (GCM) 10K type strain sequencing project: providing services to taxonomists for standard genome sequencing and annotation.</title>
        <authorList>
            <consortium name="The Broad Institute Genomics Platform"/>
            <consortium name="The Broad Institute Genome Sequencing Center for Infectious Disease"/>
            <person name="Wu L."/>
            <person name="Ma J."/>
        </authorList>
    </citation>
    <scope>NUCLEOTIDE SEQUENCE [LARGE SCALE GENOMIC DNA]</scope>
    <source>
        <strain evidence="3">NCAIM B.02333</strain>
    </source>
</reference>
<protein>
    <submittedName>
        <fullName evidence="2">NAD-dependent epimerase/dehydratase family protein</fullName>
    </submittedName>
</protein>
<dbReference type="Pfam" id="PF01370">
    <property type="entry name" value="Epimerase"/>
    <property type="match status" value="1"/>
</dbReference>
<sequence length="235" mass="24801">MPQQRGVVLTGAAGLIGRSVSQELADAWRLRLTDKVLEGPIETLDVTDLDACRKAFAGADAVVHLAAVPDPEATWEQLLPANVVGAYTVARAAMDAGVRRLVLASSLQAVAGLPEHAQRRATDQARPANLYGATKAWAEALGSWVAATSRTSVVALRLGYFPGRRLDVATTPVSELSAWLSARDAVGFLRGAVEAEVEGFLVANVTSANRHRVADLHGTEEALGYQPVGGAWTLD</sequence>
<dbReference type="CDD" id="cd08946">
    <property type="entry name" value="SDR_e"/>
    <property type="match status" value="1"/>
</dbReference>
<dbReference type="Proteomes" id="UP001595685">
    <property type="component" value="Unassembled WGS sequence"/>
</dbReference>
<dbReference type="EMBL" id="JBHRWW010000008">
    <property type="protein sequence ID" value="MFC3689272.1"/>
    <property type="molecule type" value="Genomic_DNA"/>
</dbReference>
<evidence type="ECO:0000313" key="2">
    <source>
        <dbReference type="EMBL" id="MFC3689272.1"/>
    </source>
</evidence>